<dbReference type="InterPro" id="IPR043168">
    <property type="entry name" value="DegV_C"/>
</dbReference>
<gene>
    <name evidence="2" type="ORF">SAMN05192534_101172</name>
</gene>
<evidence type="ECO:0000256" key="1">
    <source>
        <dbReference type="ARBA" id="ARBA00023121"/>
    </source>
</evidence>
<reference evidence="3" key="1">
    <citation type="submission" date="2016-10" db="EMBL/GenBank/DDBJ databases">
        <authorList>
            <person name="Varghese N."/>
            <person name="Submissions S."/>
        </authorList>
    </citation>
    <scope>NUCLEOTIDE SEQUENCE [LARGE SCALE GENOMIC DNA]</scope>
    <source>
        <strain evidence="3">DSM 21632</strain>
    </source>
</reference>
<dbReference type="InterPro" id="IPR003797">
    <property type="entry name" value="DegV"/>
</dbReference>
<dbReference type="Pfam" id="PF02645">
    <property type="entry name" value="DegV"/>
    <property type="match status" value="1"/>
</dbReference>
<dbReference type="GO" id="GO:0008289">
    <property type="term" value="F:lipid binding"/>
    <property type="evidence" value="ECO:0007669"/>
    <property type="project" value="UniProtKB-KW"/>
</dbReference>
<keyword evidence="3" id="KW-1185">Reference proteome</keyword>
<dbReference type="PANTHER" id="PTHR33434:SF2">
    <property type="entry name" value="FATTY ACID-BINDING PROTEIN TM_1468"/>
    <property type="match status" value="1"/>
</dbReference>
<dbReference type="Proteomes" id="UP000199163">
    <property type="component" value="Unassembled WGS sequence"/>
</dbReference>
<keyword evidence="1" id="KW-0446">Lipid-binding</keyword>
<dbReference type="Gene3D" id="3.30.1180.10">
    <property type="match status" value="1"/>
</dbReference>
<dbReference type="SUPFAM" id="SSF82549">
    <property type="entry name" value="DAK1/DegV-like"/>
    <property type="match status" value="1"/>
</dbReference>
<dbReference type="OrthoDB" id="9780660at2"/>
<dbReference type="EMBL" id="FNDK01000001">
    <property type="protein sequence ID" value="SDG96601.1"/>
    <property type="molecule type" value="Genomic_DNA"/>
</dbReference>
<accession>A0A1G7YJ86</accession>
<evidence type="ECO:0000313" key="2">
    <source>
        <dbReference type="EMBL" id="SDG96601.1"/>
    </source>
</evidence>
<protein>
    <submittedName>
        <fullName evidence="2">EDD domain protein, DegV family</fullName>
    </submittedName>
</protein>
<dbReference type="RefSeq" id="WP_091270314.1">
    <property type="nucleotide sequence ID" value="NZ_FNDK01000001.1"/>
</dbReference>
<dbReference type="NCBIfam" id="TIGR00762">
    <property type="entry name" value="DegV"/>
    <property type="match status" value="1"/>
</dbReference>
<name>A0A1G7YJ86_9BACI</name>
<dbReference type="PROSITE" id="PS51482">
    <property type="entry name" value="DEGV"/>
    <property type="match status" value="1"/>
</dbReference>
<dbReference type="AlphaFoldDB" id="A0A1G7YJ86"/>
<evidence type="ECO:0000313" key="3">
    <source>
        <dbReference type="Proteomes" id="UP000199163"/>
    </source>
</evidence>
<sequence>MGRVKIVTDSTADIPKDLVKKYDITVVPLKVAIGNETFQDGVNLTTEAFYQKIESSEELPSTSQPTPYEFETVYRRIAENEADEVTILSIHLSSQLSGTMQSATLAAEEVKDAVHVDVVDSKRASYAIGIIVVEIAKLAQDGADVKACKERLNTLLEETKVYFLVNTLEYLQKNGRIGKASALFGTLLKVKPVLSLSEDGQVYPYFKARGRKKALAAIREAVNEQYGSKPVHIGICHANALESGEELLEKTTSSLQVESTTITEIGAVIGSHVGPESVAVTVMPAK</sequence>
<dbReference type="InterPro" id="IPR050270">
    <property type="entry name" value="DegV_domain_contain"/>
</dbReference>
<dbReference type="STRING" id="568899.SAMN05192534_101172"/>
<proteinExistence type="predicted"/>
<dbReference type="Gene3D" id="3.40.50.10170">
    <property type="match status" value="1"/>
</dbReference>
<organism evidence="2 3">
    <name type="scientific">Alteribacillus persepolensis</name>
    <dbReference type="NCBI Taxonomy" id="568899"/>
    <lineage>
        <taxon>Bacteria</taxon>
        <taxon>Bacillati</taxon>
        <taxon>Bacillota</taxon>
        <taxon>Bacilli</taxon>
        <taxon>Bacillales</taxon>
        <taxon>Bacillaceae</taxon>
        <taxon>Alteribacillus</taxon>
    </lineage>
</organism>
<dbReference type="PANTHER" id="PTHR33434">
    <property type="entry name" value="DEGV DOMAIN-CONTAINING PROTEIN DR_1986-RELATED"/>
    <property type="match status" value="1"/>
</dbReference>